<feature type="region of interest" description="Disordered" evidence="2">
    <location>
        <begin position="378"/>
        <end position="402"/>
    </location>
</feature>
<feature type="compositionally biased region" description="Acidic residues" evidence="2">
    <location>
        <begin position="351"/>
        <end position="364"/>
    </location>
</feature>
<feature type="compositionally biased region" description="Basic and acidic residues" evidence="2">
    <location>
        <begin position="549"/>
        <end position="571"/>
    </location>
</feature>
<feature type="compositionally biased region" description="Basic and acidic residues" evidence="2">
    <location>
        <begin position="587"/>
        <end position="601"/>
    </location>
</feature>
<feature type="region of interest" description="Disordered" evidence="2">
    <location>
        <begin position="268"/>
        <end position="364"/>
    </location>
</feature>
<evidence type="ECO:0000313" key="4">
    <source>
        <dbReference type="Proteomes" id="UP001165065"/>
    </source>
</evidence>
<feature type="compositionally biased region" description="Basic and acidic residues" evidence="2">
    <location>
        <begin position="758"/>
        <end position="768"/>
    </location>
</feature>
<feature type="compositionally biased region" description="Basic residues" evidence="2">
    <location>
        <begin position="56"/>
        <end position="67"/>
    </location>
</feature>
<dbReference type="EMBL" id="BRYA01000541">
    <property type="protein sequence ID" value="GMI22051.1"/>
    <property type="molecule type" value="Genomic_DNA"/>
</dbReference>
<feature type="region of interest" description="Disordered" evidence="2">
    <location>
        <begin position="25"/>
        <end position="240"/>
    </location>
</feature>
<keyword evidence="1" id="KW-0175">Coiled coil</keyword>
<feature type="compositionally biased region" description="Polar residues" evidence="2">
    <location>
        <begin position="160"/>
        <end position="195"/>
    </location>
</feature>
<organism evidence="3 4">
    <name type="scientific">Triparma columacea</name>
    <dbReference type="NCBI Taxonomy" id="722753"/>
    <lineage>
        <taxon>Eukaryota</taxon>
        <taxon>Sar</taxon>
        <taxon>Stramenopiles</taxon>
        <taxon>Ochrophyta</taxon>
        <taxon>Bolidophyceae</taxon>
        <taxon>Parmales</taxon>
        <taxon>Triparmaceae</taxon>
        <taxon>Triparma</taxon>
    </lineage>
</organism>
<feature type="compositionally biased region" description="Basic and acidic residues" evidence="2">
    <location>
        <begin position="776"/>
        <end position="785"/>
    </location>
</feature>
<evidence type="ECO:0000256" key="1">
    <source>
        <dbReference type="SAM" id="Coils"/>
    </source>
</evidence>
<feature type="region of interest" description="Disordered" evidence="2">
    <location>
        <begin position="742"/>
        <end position="791"/>
    </location>
</feature>
<comment type="caution">
    <text evidence="3">The sequence shown here is derived from an EMBL/GenBank/DDBJ whole genome shotgun (WGS) entry which is preliminary data.</text>
</comment>
<dbReference type="AlphaFoldDB" id="A0A9W7L2Q4"/>
<feature type="coiled-coil region" evidence="1">
    <location>
        <begin position="511"/>
        <end position="538"/>
    </location>
</feature>
<name>A0A9W7L2Q4_9STRA</name>
<evidence type="ECO:0000256" key="2">
    <source>
        <dbReference type="SAM" id="MobiDB-lite"/>
    </source>
</evidence>
<feature type="compositionally biased region" description="Acidic residues" evidence="2">
    <location>
        <begin position="273"/>
        <end position="289"/>
    </location>
</feature>
<feature type="compositionally biased region" description="Basic residues" evidence="2">
    <location>
        <begin position="106"/>
        <end position="115"/>
    </location>
</feature>
<feature type="compositionally biased region" description="Low complexity" evidence="2">
    <location>
        <begin position="310"/>
        <end position="321"/>
    </location>
</feature>
<protein>
    <submittedName>
        <fullName evidence="3">Uncharacterized protein</fullName>
    </submittedName>
</protein>
<feature type="compositionally biased region" description="Low complexity" evidence="2">
    <location>
        <begin position="388"/>
        <end position="402"/>
    </location>
</feature>
<feature type="compositionally biased region" description="Acidic residues" evidence="2">
    <location>
        <begin position="572"/>
        <end position="586"/>
    </location>
</feature>
<feature type="region of interest" description="Disordered" evidence="2">
    <location>
        <begin position="415"/>
        <end position="437"/>
    </location>
</feature>
<feature type="compositionally biased region" description="Low complexity" evidence="2">
    <location>
        <begin position="68"/>
        <end position="77"/>
    </location>
</feature>
<feature type="compositionally biased region" description="Acidic residues" evidence="2">
    <location>
        <begin position="35"/>
        <end position="51"/>
    </location>
</feature>
<feature type="compositionally biased region" description="Low complexity" evidence="2">
    <location>
        <begin position="116"/>
        <end position="127"/>
    </location>
</feature>
<accession>A0A9W7L2Q4</accession>
<sequence>MFSASNNNQDDGDDPYGFDVDFSTKKFKPSYNTSYDDEDDIVFSDSEDEDPAEKFRKNKSKSGKKGKSSSSEPSSEAAGRKSSKSGSALDRASAYLSKYKGGPGKAKSKSKKKSPAKSPGDDFSAFMDDTDDSDGEGGRLASKKSSPSPTTRRERRPNVDSITLEKNPSPTVSPRKGSSSPSLGNTMKSKFSSPTVGVLKSGSDIKDIIYRPPSPLYNPSTPGSAASGGGNRSNVSESLEESIASFADELPARDEAMGRVMDFASLTQIAVGEGEEGEEGEREGGDEGGEYLQVKVETPTGGYRGGMGSSTGTPGSMSGSGAKLGKKAVRFGSGEKSSPMKGESFASEGSYGEDDFEDVSRDDDEGVVVKVKEFLREPEKVDETSGQSASKVTSTSTSTPVSVGVPAVASTISTAPPTSWAISRSPTSSSLPTKVSASTQVTGNDVGVQCDLAPLGMYGTSSRLDARYTVEREGGTREVGDVVCYVGGRGGGGRERREGGGAEMGSLHAASDAYLRILNMARREAEEARREVEKLVGRGEGGIGVKVDKTKVREGWEEEEGERRDEQRKGEEEEEEGSFELSNSEDDFARNRDGKNSDVKKSPAAGGGGLGFSFTAKSSLFGTKITMPTMRVEDAFVGSGGVGGSGVTGGSLGAGVGAVAPPGGSWVTGGGGTVDDVAMIHNVFRRQLEMVRRNVNRARAVGNNAGVMGWGIMGMGMEGRGGGKENVGEVEEVGEVGEGRIKKKKEEEKKKKKKKKKEKAEKGKERGAKTKKKGKDKATTKERRGGSKVISYWEALMKVDPSLTEKEARKIARKQGE</sequence>
<evidence type="ECO:0000313" key="3">
    <source>
        <dbReference type="EMBL" id="GMI22051.1"/>
    </source>
</evidence>
<dbReference type="Proteomes" id="UP001165065">
    <property type="component" value="Unassembled WGS sequence"/>
</dbReference>
<reference evidence="4" key="1">
    <citation type="journal article" date="2023" name="Commun. Biol.">
        <title>Genome analysis of Parmales, the sister group of diatoms, reveals the evolutionary specialization of diatoms from phago-mixotrophs to photoautotrophs.</title>
        <authorList>
            <person name="Ban H."/>
            <person name="Sato S."/>
            <person name="Yoshikawa S."/>
            <person name="Yamada K."/>
            <person name="Nakamura Y."/>
            <person name="Ichinomiya M."/>
            <person name="Sato N."/>
            <person name="Blanc-Mathieu R."/>
            <person name="Endo H."/>
            <person name="Kuwata A."/>
            <person name="Ogata H."/>
        </authorList>
    </citation>
    <scope>NUCLEOTIDE SEQUENCE [LARGE SCALE GENOMIC DNA]</scope>
</reference>
<keyword evidence="4" id="KW-1185">Reference proteome</keyword>
<dbReference type="OrthoDB" id="10623708at2759"/>
<gene>
    <name evidence="3" type="ORF">TrCOL_g10598</name>
</gene>
<feature type="region of interest" description="Disordered" evidence="2">
    <location>
        <begin position="549"/>
        <end position="608"/>
    </location>
</feature>
<proteinExistence type="predicted"/>